<proteinExistence type="predicted"/>
<name>A0A0K1Q304_9BACT</name>
<dbReference type="RefSeq" id="WP_146651399.1">
    <property type="nucleotide sequence ID" value="NZ_CP012333.1"/>
</dbReference>
<evidence type="ECO:0000313" key="2">
    <source>
        <dbReference type="EMBL" id="AKV00037.1"/>
    </source>
</evidence>
<feature type="compositionally biased region" description="Pro residues" evidence="1">
    <location>
        <begin position="47"/>
        <end position="109"/>
    </location>
</feature>
<feature type="region of interest" description="Disordered" evidence="1">
    <location>
        <begin position="1"/>
        <end position="131"/>
    </location>
</feature>
<evidence type="ECO:0000313" key="3">
    <source>
        <dbReference type="Proteomes" id="UP000064967"/>
    </source>
</evidence>
<accession>A0A0K1Q304</accession>
<organism evidence="2 3">
    <name type="scientific">Labilithrix luteola</name>
    <dbReference type="NCBI Taxonomy" id="1391654"/>
    <lineage>
        <taxon>Bacteria</taxon>
        <taxon>Pseudomonadati</taxon>
        <taxon>Myxococcota</taxon>
        <taxon>Polyangia</taxon>
        <taxon>Polyangiales</taxon>
        <taxon>Labilitrichaceae</taxon>
        <taxon>Labilithrix</taxon>
    </lineage>
</organism>
<reference evidence="2 3" key="1">
    <citation type="submission" date="2015-08" db="EMBL/GenBank/DDBJ databases">
        <authorList>
            <person name="Babu N.S."/>
            <person name="Beckwith C.J."/>
            <person name="Beseler K.G."/>
            <person name="Brison A."/>
            <person name="Carone J.V."/>
            <person name="Caskin T.P."/>
            <person name="Diamond M."/>
            <person name="Durham M.E."/>
            <person name="Foxe J.M."/>
            <person name="Go M."/>
            <person name="Henderson B.A."/>
            <person name="Jones I.B."/>
            <person name="McGettigan J.A."/>
            <person name="Micheletti S.J."/>
            <person name="Nasrallah M.E."/>
            <person name="Ortiz D."/>
            <person name="Piller C.R."/>
            <person name="Privatt S.R."/>
            <person name="Schneider S.L."/>
            <person name="Sharp S."/>
            <person name="Smith T.C."/>
            <person name="Stanton J.D."/>
            <person name="Ullery H.E."/>
            <person name="Wilson R.J."/>
            <person name="Serrano M.G."/>
            <person name="Buck G."/>
            <person name="Lee V."/>
            <person name="Wang Y."/>
            <person name="Carvalho R."/>
            <person name="Voegtly L."/>
            <person name="Shi R."/>
            <person name="Duckworth R."/>
            <person name="Johnson A."/>
            <person name="Loviza R."/>
            <person name="Walstead R."/>
            <person name="Shah Z."/>
            <person name="Kiflezghi M."/>
            <person name="Wade K."/>
            <person name="Ball S.L."/>
            <person name="Bradley K.W."/>
            <person name="Asai D.J."/>
            <person name="Bowman C.A."/>
            <person name="Russell D.A."/>
            <person name="Pope W.H."/>
            <person name="Jacobs-Sera D."/>
            <person name="Hendrix R.W."/>
            <person name="Hatfull G.F."/>
        </authorList>
    </citation>
    <scope>NUCLEOTIDE SEQUENCE [LARGE SCALE GENOMIC DNA]</scope>
    <source>
        <strain evidence="2 3">DSM 27648</strain>
    </source>
</reference>
<dbReference type="Proteomes" id="UP000064967">
    <property type="component" value="Chromosome"/>
</dbReference>
<feature type="compositionally biased region" description="Pro residues" evidence="1">
    <location>
        <begin position="24"/>
        <end position="39"/>
    </location>
</feature>
<protein>
    <submittedName>
        <fullName evidence="2">Uncharacterized protein</fullName>
    </submittedName>
</protein>
<dbReference type="OrthoDB" id="5490474at2"/>
<dbReference type="KEGG" id="llu:AKJ09_06700"/>
<sequence>MAANDPNDPASRTGAGAPHTAGPPAAPPAPPSIPRPVPSSPASRSNVPPPPSSRATPPPLPPRSAPPPLSSRGMFPPPPSSQAAVPPPPPSSRAVPPPVPPSVPRPPSVEQPRSGSHRSASSGPMPTADGFMSTAAKMTLADIALALRDEQLQAKVVHYKAELETSPELDAVTAQVVRELQDLQAAARARGPGSRPPPTGDRSQLEIELIQSLKEMLGRVFRKGKLATLIERKLGEVSKRFARVFFESELHDKIRGSQNEAKAMRFAEQAVYHALLRSQEQIIAQLDSYQYTNDVIRTRARERFDWMVKELQNNFLARTTPELNVLVKILNEVLTAFFTEELPPELGELSWEVVKEARLADAREGAGYKISASSFAVFRQAFERRFLQRLVPFVEDAMLARVREDRGQFRDETIRFVADPVIFSEVCEVVCDAVYDMLYNDGFLDLPADWRVRLSTGR</sequence>
<dbReference type="STRING" id="1391654.AKJ09_06700"/>
<evidence type="ECO:0000256" key="1">
    <source>
        <dbReference type="SAM" id="MobiDB-lite"/>
    </source>
</evidence>
<keyword evidence="3" id="KW-1185">Reference proteome</keyword>
<dbReference type="AlphaFoldDB" id="A0A0K1Q304"/>
<dbReference type="EMBL" id="CP012333">
    <property type="protein sequence ID" value="AKV00037.1"/>
    <property type="molecule type" value="Genomic_DNA"/>
</dbReference>
<feature type="compositionally biased region" description="Low complexity" evidence="1">
    <location>
        <begin position="14"/>
        <end position="23"/>
    </location>
</feature>
<gene>
    <name evidence="2" type="ORF">AKJ09_06700</name>
</gene>